<evidence type="ECO:0008006" key="8">
    <source>
        <dbReference type="Google" id="ProtNLM"/>
    </source>
</evidence>
<feature type="transmembrane region" description="Helical" evidence="5">
    <location>
        <begin position="97"/>
        <end position="120"/>
    </location>
</feature>
<name>A0ABD2PQ81_9PLAT</name>
<reference evidence="6 7" key="1">
    <citation type="submission" date="2024-11" db="EMBL/GenBank/DDBJ databases">
        <title>Adaptive evolution of stress response genes in parasites aligns with host niche diversity.</title>
        <authorList>
            <person name="Hahn C."/>
            <person name="Resl P."/>
        </authorList>
    </citation>
    <scope>NUCLEOTIDE SEQUENCE [LARGE SCALE GENOMIC DNA]</scope>
    <source>
        <strain evidence="6">EGGRZ-B1_66</strain>
        <tissue evidence="6">Body</tissue>
    </source>
</reference>
<evidence type="ECO:0000256" key="1">
    <source>
        <dbReference type="ARBA" id="ARBA00004141"/>
    </source>
</evidence>
<evidence type="ECO:0000313" key="6">
    <source>
        <dbReference type="EMBL" id="KAL3309662.1"/>
    </source>
</evidence>
<dbReference type="SUPFAM" id="SSF48652">
    <property type="entry name" value="Tetraspanin"/>
    <property type="match status" value="1"/>
</dbReference>
<sequence>MGCANVLTFIFNVVNFVSMIALTVGLGFWCHYHHDWWRLLRNLSYNDTYFSSIYNGSFTPYADQYSSTVKIVLCVVLLFYLFVITGITLTYRKTKAAVGIFGVIFIIIGIMSAVTLGIYCSPDSISRANRTDLVNAYQRVVRLNFNVSQANEYGTFSNWWLKMQSAMHCCGVWNSSDMLPPLGSMYGNIQNANPGGMLSSNVLSQQGSLPPSCCANGQAGSCTPQTALPPCGWYLSYIDPVFRHRYIPMLAALVFVSLFQGILAILVFKHHELGCAKKQT</sequence>
<feature type="transmembrane region" description="Helical" evidence="5">
    <location>
        <begin position="6"/>
        <end position="32"/>
    </location>
</feature>
<feature type="transmembrane region" description="Helical" evidence="5">
    <location>
        <begin position="71"/>
        <end position="91"/>
    </location>
</feature>
<proteinExistence type="predicted"/>
<keyword evidence="3 5" id="KW-1133">Transmembrane helix</keyword>
<keyword evidence="4 5" id="KW-0472">Membrane</keyword>
<dbReference type="InterPro" id="IPR018499">
    <property type="entry name" value="Tetraspanin/Peripherin"/>
</dbReference>
<keyword evidence="2 5" id="KW-0812">Transmembrane</keyword>
<dbReference type="AlphaFoldDB" id="A0ABD2PQ81"/>
<evidence type="ECO:0000256" key="4">
    <source>
        <dbReference type="ARBA" id="ARBA00023136"/>
    </source>
</evidence>
<comment type="caution">
    <text evidence="6">The sequence shown here is derived from an EMBL/GenBank/DDBJ whole genome shotgun (WGS) entry which is preliminary data.</text>
</comment>
<dbReference type="EMBL" id="JBJKFK010003670">
    <property type="protein sequence ID" value="KAL3309662.1"/>
    <property type="molecule type" value="Genomic_DNA"/>
</dbReference>
<evidence type="ECO:0000313" key="7">
    <source>
        <dbReference type="Proteomes" id="UP001626550"/>
    </source>
</evidence>
<evidence type="ECO:0000256" key="5">
    <source>
        <dbReference type="SAM" id="Phobius"/>
    </source>
</evidence>
<accession>A0ABD2PQ81</accession>
<dbReference type="Gene3D" id="1.10.1450.10">
    <property type="entry name" value="Tetraspanin"/>
    <property type="match status" value="1"/>
</dbReference>
<dbReference type="GO" id="GO:0016020">
    <property type="term" value="C:membrane"/>
    <property type="evidence" value="ECO:0007669"/>
    <property type="project" value="UniProtKB-SubCell"/>
</dbReference>
<protein>
    <recommendedName>
        <fullName evidence="8">Tetraspanin</fullName>
    </recommendedName>
</protein>
<gene>
    <name evidence="6" type="ORF">Ciccas_011790</name>
</gene>
<organism evidence="6 7">
    <name type="scientific">Cichlidogyrus casuarinus</name>
    <dbReference type="NCBI Taxonomy" id="1844966"/>
    <lineage>
        <taxon>Eukaryota</taxon>
        <taxon>Metazoa</taxon>
        <taxon>Spiralia</taxon>
        <taxon>Lophotrochozoa</taxon>
        <taxon>Platyhelminthes</taxon>
        <taxon>Monogenea</taxon>
        <taxon>Monopisthocotylea</taxon>
        <taxon>Dactylogyridea</taxon>
        <taxon>Ancyrocephalidae</taxon>
        <taxon>Cichlidogyrus</taxon>
    </lineage>
</organism>
<dbReference type="Proteomes" id="UP001626550">
    <property type="component" value="Unassembled WGS sequence"/>
</dbReference>
<keyword evidence="7" id="KW-1185">Reference proteome</keyword>
<dbReference type="Pfam" id="PF00335">
    <property type="entry name" value="Tetraspanin"/>
    <property type="match status" value="1"/>
</dbReference>
<comment type="subcellular location">
    <subcellularLocation>
        <location evidence="1">Membrane</location>
        <topology evidence="1">Multi-pass membrane protein</topology>
    </subcellularLocation>
</comment>
<dbReference type="InterPro" id="IPR008952">
    <property type="entry name" value="Tetraspanin_EC2_sf"/>
</dbReference>
<evidence type="ECO:0000256" key="3">
    <source>
        <dbReference type="ARBA" id="ARBA00022989"/>
    </source>
</evidence>
<feature type="transmembrane region" description="Helical" evidence="5">
    <location>
        <begin position="246"/>
        <end position="268"/>
    </location>
</feature>
<evidence type="ECO:0000256" key="2">
    <source>
        <dbReference type="ARBA" id="ARBA00022692"/>
    </source>
</evidence>